<evidence type="ECO:0000313" key="2">
    <source>
        <dbReference type="EMBL" id="MDR6226589.1"/>
    </source>
</evidence>
<keyword evidence="3" id="KW-1185">Reference proteome</keyword>
<dbReference type="EMBL" id="JAVDQG010000005">
    <property type="protein sequence ID" value="MDR6226589.1"/>
    <property type="molecule type" value="Genomic_DNA"/>
</dbReference>
<dbReference type="Gene3D" id="3.40.50.12780">
    <property type="entry name" value="N-terminal domain of ligase-like"/>
    <property type="match status" value="1"/>
</dbReference>
<dbReference type="InterPro" id="IPR042099">
    <property type="entry name" value="ANL_N_sf"/>
</dbReference>
<reference evidence="2 3" key="1">
    <citation type="submission" date="2023-07" db="EMBL/GenBank/DDBJ databases">
        <title>Genomic Encyclopedia of Type Strains, Phase IV (KMG-IV): sequencing the most valuable type-strain genomes for metagenomic binning, comparative biology and taxonomic classification.</title>
        <authorList>
            <person name="Goeker M."/>
        </authorList>
    </citation>
    <scope>NUCLEOTIDE SEQUENCE [LARGE SCALE GENOMIC DNA]</scope>
    <source>
        <strain evidence="2 3">DSM 45903</strain>
    </source>
</reference>
<dbReference type="InterPro" id="IPR000873">
    <property type="entry name" value="AMP-dep_synth/lig_dom"/>
</dbReference>
<sequence length="396" mass="45132">MALDFIEVNRLLQKMRRIRKMESRYEGVGPVFDESDFKLISFMNKQDFKTVLEEIREKPRPQKGYLFSSGGTLGSPQINLIPSHLFLDDIIKNWKPLDSEDVFCNLFLPGKMWSSHYFYNALGDRLAKETIPLGPINESELGVWIRFFNEQGVTAIAGTPTTLKQIIGYCHREGLRLTTVRKVLWVGEQFGNDLAELLGKVLPEVEVWGLYGSTETWVIGYNGPHCSFDCFHLLPYQYVEVLEEGELAVTGVHPDTISIALRYRLGDVGEWSSCLCGKESRTLRILGRKGREFKFRGALFDPAWLIDTAKDHSCVTQGQVVILKREAGSEILELRVVDPHGGVDIEELRDHVISQIFDLSNIVARDRESFRVSVVPNVQVNSRTHKTPMVVWEDKK</sequence>
<proteinExistence type="predicted"/>
<protein>
    <submittedName>
        <fullName evidence="2">Phenylacetate-CoA ligase</fullName>
        <ecNumber evidence="2">6.2.1.30</ecNumber>
    </submittedName>
</protein>
<gene>
    <name evidence="2" type="ORF">JOE21_002596</name>
</gene>
<accession>A0ABU1IRN4</accession>
<dbReference type="Proteomes" id="UP001185012">
    <property type="component" value="Unassembled WGS sequence"/>
</dbReference>
<dbReference type="GO" id="GO:0047475">
    <property type="term" value="F:phenylacetate-CoA ligase activity"/>
    <property type="evidence" value="ECO:0007669"/>
    <property type="project" value="UniProtKB-EC"/>
</dbReference>
<comment type="caution">
    <text evidence="2">The sequence shown here is derived from an EMBL/GenBank/DDBJ whole genome shotgun (WGS) entry which is preliminary data.</text>
</comment>
<name>A0ABU1IRN4_9BACL</name>
<keyword evidence="2" id="KW-0436">Ligase</keyword>
<evidence type="ECO:0000259" key="1">
    <source>
        <dbReference type="Pfam" id="PF00501"/>
    </source>
</evidence>
<organism evidence="2 3">
    <name type="scientific">Desmospora profundinema</name>
    <dbReference type="NCBI Taxonomy" id="1571184"/>
    <lineage>
        <taxon>Bacteria</taxon>
        <taxon>Bacillati</taxon>
        <taxon>Bacillota</taxon>
        <taxon>Bacilli</taxon>
        <taxon>Bacillales</taxon>
        <taxon>Thermoactinomycetaceae</taxon>
        <taxon>Desmospora</taxon>
    </lineage>
</organism>
<dbReference type="EC" id="6.2.1.30" evidence="2"/>
<dbReference type="PANTHER" id="PTHR43845:SF1">
    <property type="entry name" value="BLR5969 PROTEIN"/>
    <property type="match status" value="1"/>
</dbReference>
<feature type="domain" description="AMP-dependent synthetase/ligase" evidence="1">
    <location>
        <begin position="142"/>
        <end position="242"/>
    </location>
</feature>
<dbReference type="PANTHER" id="PTHR43845">
    <property type="entry name" value="BLR5969 PROTEIN"/>
    <property type="match status" value="1"/>
</dbReference>
<dbReference type="Pfam" id="PF00501">
    <property type="entry name" value="AMP-binding"/>
    <property type="match status" value="1"/>
</dbReference>
<dbReference type="SUPFAM" id="SSF56801">
    <property type="entry name" value="Acetyl-CoA synthetase-like"/>
    <property type="match status" value="1"/>
</dbReference>
<evidence type="ECO:0000313" key="3">
    <source>
        <dbReference type="Proteomes" id="UP001185012"/>
    </source>
</evidence>
<dbReference type="RefSeq" id="WP_309866677.1">
    <property type="nucleotide sequence ID" value="NZ_JAVDQG010000005.1"/>
</dbReference>